<dbReference type="EMBL" id="JALJOR010000010">
    <property type="protein sequence ID" value="KAK9810039.1"/>
    <property type="molecule type" value="Genomic_DNA"/>
</dbReference>
<feature type="compositionally biased region" description="Acidic residues" evidence="3">
    <location>
        <begin position="642"/>
        <end position="662"/>
    </location>
</feature>
<feature type="compositionally biased region" description="Low complexity" evidence="3">
    <location>
        <begin position="732"/>
        <end position="759"/>
    </location>
</feature>
<reference evidence="4" key="2">
    <citation type="submission" date="2024-04" db="EMBL/GenBank/DDBJ databases">
        <authorList>
            <person name="Dal Grande F."/>
            <person name="Keller J."/>
            <person name="Delaux P.-M."/>
        </authorList>
    </citation>
    <scope>NUCLEOTIDE SEQUENCE</scope>
    <source>
        <strain evidence="4">SAG 2043</strain>
    </source>
</reference>
<dbReference type="Proteomes" id="UP001489004">
    <property type="component" value="Unassembled WGS sequence"/>
</dbReference>
<reference evidence="4 5" key="1">
    <citation type="journal article" date="2024" name="Nat. Commun.">
        <title>Phylogenomics reveals the evolutionary origins of lichenization in chlorophyte algae.</title>
        <authorList>
            <person name="Puginier C."/>
            <person name="Libourel C."/>
            <person name="Otte J."/>
            <person name="Skaloud P."/>
            <person name="Haon M."/>
            <person name="Grisel S."/>
            <person name="Petersen M."/>
            <person name="Berrin J.G."/>
            <person name="Delaux P.M."/>
            <person name="Dal Grande F."/>
            <person name="Keller J."/>
        </authorList>
    </citation>
    <scope>NUCLEOTIDE SEQUENCE [LARGE SCALE GENOMIC DNA]</scope>
    <source>
        <strain evidence="4 5">SAG 2043</strain>
    </source>
</reference>
<dbReference type="PANTHER" id="PTHR12634:SF8">
    <property type="entry name" value="FIERY MOUNTAIN, ISOFORM D"/>
    <property type="match status" value="1"/>
</dbReference>
<dbReference type="GO" id="GO:0019903">
    <property type="term" value="F:protein phosphatase binding"/>
    <property type="evidence" value="ECO:0007669"/>
    <property type="project" value="InterPro"/>
</dbReference>
<comment type="similarity">
    <text evidence="1">Belongs to the SAPS family.</text>
</comment>
<dbReference type="InterPro" id="IPR016024">
    <property type="entry name" value="ARM-type_fold"/>
</dbReference>
<proteinExistence type="inferred from homology"/>
<evidence type="ECO:0000313" key="4">
    <source>
        <dbReference type="EMBL" id="KAK9810039.1"/>
    </source>
</evidence>
<organism evidence="4 5">
    <name type="scientific">[Myrmecia] bisecta</name>
    <dbReference type="NCBI Taxonomy" id="41462"/>
    <lineage>
        <taxon>Eukaryota</taxon>
        <taxon>Viridiplantae</taxon>
        <taxon>Chlorophyta</taxon>
        <taxon>core chlorophytes</taxon>
        <taxon>Trebouxiophyceae</taxon>
        <taxon>Trebouxiales</taxon>
        <taxon>Trebouxiaceae</taxon>
        <taxon>Myrmecia</taxon>
    </lineage>
</organism>
<evidence type="ECO:0000256" key="3">
    <source>
        <dbReference type="SAM" id="MobiDB-lite"/>
    </source>
</evidence>
<keyword evidence="5" id="KW-1185">Reference proteome</keyword>
<dbReference type="GO" id="GO:0019888">
    <property type="term" value="F:protein phosphatase regulator activity"/>
    <property type="evidence" value="ECO:0007669"/>
    <property type="project" value="TreeGrafter"/>
</dbReference>
<dbReference type="SUPFAM" id="SSF48371">
    <property type="entry name" value="ARM repeat"/>
    <property type="match status" value="1"/>
</dbReference>
<dbReference type="InterPro" id="IPR011989">
    <property type="entry name" value="ARM-like"/>
</dbReference>
<evidence type="ECO:0000313" key="5">
    <source>
        <dbReference type="Proteomes" id="UP001489004"/>
    </source>
</evidence>
<evidence type="ECO:0000256" key="1">
    <source>
        <dbReference type="ARBA" id="ARBA00006180"/>
    </source>
</evidence>
<feature type="compositionally biased region" description="Acidic residues" evidence="3">
    <location>
        <begin position="567"/>
        <end position="578"/>
    </location>
</feature>
<evidence type="ECO:0000256" key="2">
    <source>
        <dbReference type="ARBA" id="ARBA00023306"/>
    </source>
</evidence>
<accession>A0AAW1PKA1</accession>
<dbReference type="AlphaFoldDB" id="A0AAW1PKA1"/>
<dbReference type="EMBL" id="JALJOR010000010">
    <property type="protein sequence ID" value="KAK9810041.1"/>
    <property type="molecule type" value="Genomic_DNA"/>
</dbReference>
<feature type="region of interest" description="Disordered" evidence="3">
    <location>
        <begin position="611"/>
        <end position="759"/>
    </location>
</feature>
<dbReference type="Pfam" id="PF04499">
    <property type="entry name" value="SAPS"/>
    <property type="match status" value="1"/>
</dbReference>
<dbReference type="InterPro" id="IPR007587">
    <property type="entry name" value="SAPS"/>
</dbReference>
<feature type="region of interest" description="Disordered" evidence="3">
    <location>
        <begin position="781"/>
        <end position="855"/>
    </location>
</feature>
<name>A0AAW1PKA1_9CHLO</name>
<sequence length="886" mass="94968">MFWRVAGFTQPSPVETILDKEAFTLEELLEEDDLIQECKSLNGRLIGFLQTKPTVQTLLKYLVDPIAEDADQKRRFKYPFAACEVFCCEVDALFSTLLEDGDLMKQLLSLLDAPGPMDCVQAGYFARVITCVQVKRTQDMMRYLQANQEVLAKLVSHLETTSIAEVIARLVGAEESVAMHLMPQQIAWFAETDLVSQLLEALRSAEDLDARKNSANVLAAIVRSQLLEALRSAEDLDARKNSANVLAAIARSQVSPLVQNLVEPAILERLFEAAFSSNVSMQALKVCLALLEAKDSPADQHRSQQPNAEPDAAASAVHVFDAQMKAATVAGIVRYLPRLLDILDLSKATGTQETPFGLLSPPLGLARLKAVELAASIMHVKIAAAEEALIGCGAADVCMKLFLQFPFNNLLHQQVVTLINSALANGSDSIIDHLFGPCNLVSWLATAPEQVTPVARANDPRAESRPTVRAGYVGHLSQIANQIVASAAARPKVQAHLEASPQWQAYAETSLRKRNELQNVQSWACGRPSASELPRVGSDDNEHVLQDLEAMPDATGTRHLHRYGSFGEDDEDDDDDEHDLTGELEHGTSGLAEPTFFRGAADAFISLHLDNADGGPDSSSSSDSDEGLSPTVNQAARKMSGIDDDAVVVTSDDDDEWMDDDAVVVAGNPKGGGSSPKTRGPPQPAQADEFADFGELARSRTERSGSGGLNEFNPFPEGSAGVSSGGSGGDPFGSFLPSSHGTPGFAAFPESASLPSPFSSFPDPPAFNAFPETSAGFAAFPETPAFDAFGQPAFAPQPVQNQPANGSSSGSGGSGPEPQADRSAVDLPRIGSGEPSKAIDIPQPPSQQEEEREFTAFNYWRNSPMQLVGDDDMIISPDTQPRAPHQ</sequence>
<dbReference type="Gene3D" id="1.25.10.10">
    <property type="entry name" value="Leucine-rich Repeat Variant"/>
    <property type="match status" value="1"/>
</dbReference>
<dbReference type="PANTHER" id="PTHR12634">
    <property type="entry name" value="SIT4 YEAST -ASSOCIATING PROTEIN-RELATED"/>
    <property type="match status" value="1"/>
</dbReference>
<gene>
    <name evidence="4" type="ORF">WJX72_003859</name>
</gene>
<feature type="region of interest" description="Disordered" evidence="3">
    <location>
        <begin position="549"/>
        <end position="592"/>
    </location>
</feature>
<protein>
    <submittedName>
        <fullName evidence="4">Uncharacterized protein</fullName>
    </submittedName>
</protein>
<keyword evidence="2" id="KW-0131">Cell cycle</keyword>
<comment type="caution">
    <text evidence="4">The sequence shown here is derived from an EMBL/GenBank/DDBJ whole genome shotgun (WGS) entry which is preliminary data.</text>
</comment>